<dbReference type="AlphaFoldDB" id="A0A8E2JI59"/>
<feature type="compositionally biased region" description="Polar residues" evidence="1">
    <location>
        <begin position="12"/>
        <end position="26"/>
    </location>
</feature>
<reference evidence="2 3" key="1">
    <citation type="journal article" date="2016" name="Nat. Commun.">
        <title>Ectomycorrhizal ecology is imprinted in the genome of the dominant symbiotic fungus Cenococcum geophilum.</title>
        <authorList>
            <consortium name="DOE Joint Genome Institute"/>
            <person name="Peter M."/>
            <person name="Kohler A."/>
            <person name="Ohm R.A."/>
            <person name="Kuo A."/>
            <person name="Krutzmann J."/>
            <person name="Morin E."/>
            <person name="Arend M."/>
            <person name="Barry K.W."/>
            <person name="Binder M."/>
            <person name="Choi C."/>
            <person name="Clum A."/>
            <person name="Copeland A."/>
            <person name="Grisel N."/>
            <person name="Haridas S."/>
            <person name="Kipfer T."/>
            <person name="LaButti K."/>
            <person name="Lindquist E."/>
            <person name="Lipzen A."/>
            <person name="Maire R."/>
            <person name="Meier B."/>
            <person name="Mihaltcheva S."/>
            <person name="Molinier V."/>
            <person name="Murat C."/>
            <person name="Poggeler S."/>
            <person name="Quandt C.A."/>
            <person name="Sperisen C."/>
            <person name="Tritt A."/>
            <person name="Tisserant E."/>
            <person name="Crous P.W."/>
            <person name="Henrissat B."/>
            <person name="Nehls U."/>
            <person name="Egli S."/>
            <person name="Spatafora J.W."/>
            <person name="Grigoriev I.V."/>
            <person name="Martin F.M."/>
        </authorList>
    </citation>
    <scope>NUCLEOTIDE SEQUENCE [LARGE SCALE GENOMIC DNA]</scope>
    <source>
        <strain evidence="2 3">CBS 459.81</strain>
    </source>
</reference>
<dbReference type="EMBL" id="KV744876">
    <property type="protein sequence ID" value="OCK82864.1"/>
    <property type="molecule type" value="Genomic_DNA"/>
</dbReference>
<feature type="compositionally biased region" description="Basic residues" evidence="1">
    <location>
        <begin position="1"/>
        <end position="10"/>
    </location>
</feature>
<accession>A0A8E2JI59</accession>
<keyword evidence="3" id="KW-1185">Reference proteome</keyword>
<evidence type="ECO:0000256" key="1">
    <source>
        <dbReference type="SAM" id="MobiDB-lite"/>
    </source>
</evidence>
<sequence>MKNVMRRCRRSASGNPSTQKNSYAQRTSLCAKREVADADAWRKDGKGRAGTRNVTNDYSALTTPKVEAANVSVDKGR</sequence>
<gene>
    <name evidence="2" type="ORF">K432DRAFT_380042</name>
</gene>
<dbReference type="Proteomes" id="UP000250266">
    <property type="component" value="Unassembled WGS sequence"/>
</dbReference>
<evidence type="ECO:0000313" key="2">
    <source>
        <dbReference type="EMBL" id="OCK82864.1"/>
    </source>
</evidence>
<protein>
    <submittedName>
        <fullName evidence="2">Uncharacterized protein</fullName>
    </submittedName>
</protein>
<evidence type="ECO:0000313" key="3">
    <source>
        <dbReference type="Proteomes" id="UP000250266"/>
    </source>
</evidence>
<proteinExistence type="predicted"/>
<name>A0A8E2JI59_9PEZI</name>
<organism evidence="2 3">
    <name type="scientific">Lepidopterella palustris CBS 459.81</name>
    <dbReference type="NCBI Taxonomy" id="1314670"/>
    <lineage>
        <taxon>Eukaryota</taxon>
        <taxon>Fungi</taxon>
        <taxon>Dikarya</taxon>
        <taxon>Ascomycota</taxon>
        <taxon>Pezizomycotina</taxon>
        <taxon>Dothideomycetes</taxon>
        <taxon>Pleosporomycetidae</taxon>
        <taxon>Mytilinidiales</taxon>
        <taxon>Argynnaceae</taxon>
        <taxon>Lepidopterella</taxon>
    </lineage>
</organism>
<feature type="region of interest" description="Disordered" evidence="1">
    <location>
        <begin position="1"/>
        <end position="26"/>
    </location>
</feature>